<dbReference type="InterPro" id="IPR036390">
    <property type="entry name" value="WH_DNA-bd_sf"/>
</dbReference>
<dbReference type="GO" id="GO:0003887">
    <property type="term" value="F:DNA-directed DNA polymerase activity"/>
    <property type="evidence" value="ECO:0007669"/>
    <property type="project" value="InterPro"/>
</dbReference>
<dbReference type="Gene3D" id="1.10.10.10">
    <property type="entry name" value="Winged helix-like DNA-binding domain superfamily/Winged helix DNA-binding domain"/>
    <property type="match status" value="2"/>
</dbReference>
<gene>
    <name evidence="4" type="ORF">AWH48_09585</name>
</gene>
<feature type="region of interest" description="Disordered" evidence="2">
    <location>
        <begin position="399"/>
        <end position="422"/>
    </location>
</feature>
<name>A0A177KKT2_9BACI</name>
<dbReference type="InterPro" id="IPR000525">
    <property type="entry name" value="Initiator_Rep_WH1"/>
</dbReference>
<dbReference type="EMBL" id="LQWZ01000034">
    <property type="protein sequence ID" value="OAH54010.1"/>
    <property type="molecule type" value="Genomic_DNA"/>
</dbReference>
<evidence type="ECO:0000256" key="1">
    <source>
        <dbReference type="ARBA" id="ARBA00038283"/>
    </source>
</evidence>
<dbReference type="Proteomes" id="UP000077271">
    <property type="component" value="Unassembled WGS sequence"/>
</dbReference>
<dbReference type="Pfam" id="PF01051">
    <property type="entry name" value="Rep3_N"/>
    <property type="match status" value="1"/>
</dbReference>
<dbReference type="AlphaFoldDB" id="A0A177KKT2"/>
<protein>
    <recommendedName>
        <fullName evidence="3">Initiator Rep protein WH1 domain-containing protein</fullName>
    </recommendedName>
</protein>
<organism evidence="4 5">
    <name type="scientific">Domibacillus aminovorans</name>
    <dbReference type="NCBI Taxonomy" id="29332"/>
    <lineage>
        <taxon>Bacteria</taxon>
        <taxon>Bacillati</taxon>
        <taxon>Bacillota</taxon>
        <taxon>Bacilli</taxon>
        <taxon>Bacillales</taxon>
        <taxon>Bacillaceae</taxon>
        <taxon>Domibacillus</taxon>
    </lineage>
</organism>
<sequence>MDNRNTQTLKCNRNFKVTMHRNLVKATFDQTLTCQEQRILYTVISNLPAPEFLKDDKGNFILDKHGNKQITNYLNEAPLYEMSIKEFGELTGVKEVSYRTLKKICANFMKKLIDVRDVNATSREEEDFDHTQWIIRCEDFDYIQWIIRCQYVGSQGIIKIQLSPNLLPFVANLTSNFVSVSLGTLMDFKCKYSARLYFLLQQWRKVKTKQFDLVNLKEMLGVPVVGIEEVDGKEVKIFKLERYTHFKQRVLEPALKEINEFSDMVVEFKEIKKGRKTNSIEFSIFDKPMQAKEEKQPTEPSTYEQLIRNASFGDFNIEFYKNAAKALEEMQDVENKQRLVTYHLGTLKTYLQKRSDEINSPAGFIISQIQKAVERYNSSGEFDFKELLESGGIRVERMPSWALEDEKPPSKTPEEQAEFERK</sequence>
<accession>A0A177KKT2</accession>
<feature type="non-terminal residue" evidence="4">
    <location>
        <position position="422"/>
    </location>
</feature>
<comment type="caution">
    <text evidence="4">The sequence shown here is derived from an EMBL/GenBank/DDBJ whole genome shotgun (WGS) entry which is preliminary data.</text>
</comment>
<dbReference type="InterPro" id="IPR036388">
    <property type="entry name" value="WH-like_DNA-bd_sf"/>
</dbReference>
<feature type="domain" description="Initiator Rep protein WH1" evidence="3">
    <location>
        <begin position="16"/>
        <end position="200"/>
    </location>
</feature>
<evidence type="ECO:0000259" key="3">
    <source>
        <dbReference type="Pfam" id="PF01051"/>
    </source>
</evidence>
<evidence type="ECO:0000313" key="4">
    <source>
        <dbReference type="EMBL" id="OAH54010.1"/>
    </source>
</evidence>
<dbReference type="Pfam" id="PF21205">
    <property type="entry name" value="Rep3_C"/>
    <property type="match status" value="1"/>
</dbReference>
<comment type="similarity">
    <text evidence="1">Belongs to the initiator RepB protein family.</text>
</comment>
<evidence type="ECO:0000256" key="2">
    <source>
        <dbReference type="SAM" id="MobiDB-lite"/>
    </source>
</evidence>
<feature type="compositionally biased region" description="Basic and acidic residues" evidence="2">
    <location>
        <begin position="404"/>
        <end position="422"/>
    </location>
</feature>
<evidence type="ECO:0000313" key="5">
    <source>
        <dbReference type="Proteomes" id="UP000077271"/>
    </source>
</evidence>
<reference evidence="4 5" key="1">
    <citation type="submission" date="2016-01" db="EMBL/GenBank/DDBJ databases">
        <title>Investigation of taxonomic status of Bacillus aminovorans.</title>
        <authorList>
            <person name="Verma A."/>
            <person name="Pal Y."/>
            <person name="Krishnamurthi S."/>
        </authorList>
    </citation>
    <scope>NUCLEOTIDE SEQUENCE [LARGE SCALE GENOMIC DNA]</scope>
    <source>
        <strain evidence="4 5">DSM 4337</strain>
    </source>
</reference>
<proteinExistence type="inferred from homology"/>
<dbReference type="GO" id="GO:0006270">
    <property type="term" value="P:DNA replication initiation"/>
    <property type="evidence" value="ECO:0007669"/>
    <property type="project" value="InterPro"/>
</dbReference>
<dbReference type="RefSeq" id="WP_063975303.1">
    <property type="nucleotide sequence ID" value="NZ_LQWZ01000034.1"/>
</dbReference>
<dbReference type="SUPFAM" id="SSF46785">
    <property type="entry name" value="Winged helix' DNA-binding domain"/>
    <property type="match status" value="2"/>
</dbReference>